<proteinExistence type="predicted"/>
<dbReference type="InterPro" id="IPR027417">
    <property type="entry name" value="P-loop_NTPase"/>
</dbReference>
<dbReference type="OrthoDB" id="7464126at2759"/>
<dbReference type="HOGENOM" id="CLU_022887_1_0_1"/>
<feature type="domain" description="Nephrocystin 3-like N-terminal" evidence="4">
    <location>
        <begin position="244"/>
        <end position="417"/>
    </location>
</feature>
<dbReference type="Pfam" id="PF24883">
    <property type="entry name" value="NPHP3_N"/>
    <property type="match status" value="1"/>
</dbReference>
<dbReference type="EMBL" id="KN832879">
    <property type="protein sequence ID" value="KIM99246.1"/>
    <property type="molecule type" value="Genomic_DNA"/>
</dbReference>
<gene>
    <name evidence="5" type="ORF">OIDMADRAFT_65994</name>
</gene>
<dbReference type="Pfam" id="PF17100">
    <property type="entry name" value="NACHT_N"/>
    <property type="match status" value="1"/>
</dbReference>
<evidence type="ECO:0000256" key="1">
    <source>
        <dbReference type="ARBA" id="ARBA00022737"/>
    </source>
</evidence>
<feature type="non-terminal residue" evidence="5">
    <location>
        <position position="627"/>
    </location>
</feature>
<reference evidence="5 6" key="1">
    <citation type="submission" date="2014-04" db="EMBL/GenBank/DDBJ databases">
        <authorList>
            <consortium name="DOE Joint Genome Institute"/>
            <person name="Kuo A."/>
            <person name="Martino E."/>
            <person name="Perotto S."/>
            <person name="Kohler A."/>
            <person name="Nagy L.G."/>
            <person name="Floudas D."/>
            <person name="Copeland A."/>
            <person name="Barry K.W."/>
            <person name="Cichocki N."/>
            <person name="Veneault-Fourrey C."/>
            <person name="LaButti K."/>
            <person name="Lindquist E.A."/>
            <person name="Lipzen A."/>
            <person name="Lundell T."/>
            <person name="Morin E."/>
            <person name="Murat C."/>
            <person name="Sun H."/>
            <person name="Tunlid A."/>
            <person name="Henrissat B."/>
            <person name="Grigoriev I.V."/>
            <person name="Hibbett D.S."/>
            <person name="Martin F."/>
            <person name="Nordberg H.P."/>
            <person name="Cantor M.N."/>
            <person name="Hua S.X."/>
        </authorList>
    </citation>
    <scope>NUCLEOTIDE SEQUENCE [LARGE SCALE GENOMIC DNA]</scope>
    <source>
        <strain evidence="5 6">Zn</strain>
    </source>
</reference>
<dbReference type="Pfam" id="PF22939">
    <property type="entry name" value="WHD_GPIID"/>
    <property type="match status" value="1"/>
</dbReference>
<reference evidence="6" key="2">
    <citation type="submission" date="2015-01" db="EMBL/GenBank/DDBJ databases">
        <title>Evolutionary Origins and Diversification of the Mycorrhizal Mutualists.</title>
        <authorList>
            <consortium name="DOE Joint Genome Institute"/>
            <consortium name="Mycorrhizal Genomics Consortium"/>
            <person name="Kohler A."/>
            <person name="Kuo A."/>
            <person name="Nagy L.G."/>
            <person name="Floudas D."/>
            <person name="Copeland A."/>
            <person name="Barry K.W."/>
            <person name="Cichocki N."/>
            <person name="Veneault-Fourrey C."/>
            <person name="LaButti K."/>
            <person name="Lindquist E.A."/>
            <person name="Lipzen A."/>
            <person name="Lundell T."/>
            <person name="Morin E."/>
            <person name="Murat C."/>
            <person name="Riley R."/>
            <person name="Ohm R."/>
            <person name="Sun H."/>
            <person name="Tunlid A."/>
            <person name="Henrissat B."/>
            <person name="Grigoriev I.V."/>
            <person name="Hibbett D.S."/>
            <person name="Martin F."/>
        </authorList>
    </citation>
    <scope>NUCLEOTIDE SEQUENCE [LARGE SCALE GENOMIC DNA]</scope>
    <source>
        <strain evidence="6">Zn</strain>
    </source>
</reference>
<name>A0A0C3HA59_OIDMZ</name>
<dbReference type="PANTHER" id="PTHR10039:SF16">
    <property type="entry name" value="GPI INOSITOL-DEACYLASE"/>
    <property type="match status" value="1"/>
</dbReference>
<dbReference type="STRING" id="913774.A0A0C3HA59"/>
<evidence type="ECO:0000259" key="4">
    <source>
        <dbReference type="Pfam" id="PF24883"/>
    </source>
</evidence>
<dbReference type="InterPro" id="IPR056884">
    <property type="entry name" value="NPHP3-like_N"/>
</dbReference>
<organism evidence="5 6">
    <name type="scientific">Oidiodendron maius (strain Zn)</name>
    <dbReference type="NCBI Taxonomy" id="913774"/>
    <lineage>
        <taxon>Eukaryota</taxon>
        <taxon>Fungi</taxon>
        <taxon>Dikarya</taxon>
        <taxon>Ascomycota</taxon>
        <taxon>Pezizomycotina</taxon>
        <taxon>Leotiomycetes</taxon>
        <taxon>Leotiomycetes incertae sedis</taxon>
        <taxon>Myxotrichaceae</taxon>
        <taxon>Oidiodendron</taxon>
    </lineage>
</organism>
<evidence type="ECO:0000259" key="3">
    <source>
        <dbReference type="Pfam" id="PF22939"/>
    </source>
</evidence>
<evidence type="ECO:0008006" key="7">
    <source>
        <dbReference type="Google" id="ProtNLM"/>
    </source>
</evidence>
<dbReference type="PANTHER" id="PTHR10039">
    <property type="entry name" value="AMELOGENIN"/>
    <property type="match status" value="1"/>
</dbReference>
<evidence type="ECO:0000259" key="2">
    <source>
        <dbReference type="Pfam" id="PF17100"/>
    </source>
</evidence>
<keyword evidence="1" id="KW-0677">Repeat</keyword>
<dbReference type="AlphaFoldDB" id="A0A0C3HA59"/>
<sequence length="627" mass="71754">RTRGENLWQLSVSSLSQEQKELIDFNHSDRLTVLKEVVNLAEDKKEQCLRKRWTIKKRKGGTLILRDVFEKIAVWAQKFREIGDIAVQYDPVHAALPWAGVRLLLQLVINESQPFGAMLEGLEYVSNLIARYAIVEELYLSQSSVAIHQLSNSIVKLYSSILIFLGKAHGFFDDNTAKRLAKSHTEQMLKLSEHLSHPVKRVAEQLSEITDFLDTEKRLGILQWLSTVPYEQHHQNVRKDRLLGSGMWLLSKSEFTLWRSSSVSSILWLHGIPGSGKTKLVSLIIDYLIEESKTSQTPAPIAYFYCARDNTEPERAEPEEILRSIARQLSGLDAQTPVREPARKKYEDVRGKAFQTRRLALDEIVELILVLTAENPATLIIDALDECDPLRRHELLTALDEIIRRSTSVVNVFVSSRDNSDIVCRLDESPNLYINAQDNSQDIKNFILLEVENAIQHKRLLNGQVSLQLKRSIVETLENGAQGMFRWVSLQLQNLCDPRRMRIEADVQQELGHLPKTLADLYAVIYKQILDSGQHSRQIAERVLKWLLIAQRPLKPAELLAAVSVDYYGNFTRLNSQDILNITCNLVVLDKFSDAFRYAHLSVLEYLETQPEYSRDNTHLMAAERCL</sequence>
<dbReference type="InterPro" id="IPR054471">
    <property type="entry name" value="GPIID_WHD"/>
</dbReference>
<dbReference type="InterPro" id="IPR031359">
    <property type="entry name" value="NACHT_N"/>
</dbReference>
<dbReference type="Proteomes" id="UP000054321">
    <property type="component" value="Unassembled WGS sequence"/>
</dbReference>
<evidence type="ECO:0000313" key="6">
    <source>
        <dbReference type="Proteomes" id="UP000054321"/>
    </source>
</evidence>
<keyword evidence="6" id="KW-1185">Reference proteome</keyword>
<feature type="domain" description="NWD NACHT-NTPase N-terminal" evidence="2">
    <location>
        <begin position="14"/>
        <end position="168"/>
    </location>
</feature>
<feature type="domain" description="GPI inositol-deacylase winged helix" evidence="3">
    <location>
        <begin position="533"/>
        <end position="609"/>
    </location>
</feature>
<dbReference type="Gene3D" id="3.40.50.300">
    <property type="entry name" value="P-loop containing nucleotide triphosphate hydrolases"/>
    <property type="match status" value="1"/>
</dbReference>
<protein>
    <recommendedName>
        <fullName evidence="7">NACHT domain-containing protein</fullName>
    </recommendedName>
</protein>
<dbReference type="SUPFAM" id="SSF52540">
    <property type="entry name" value="P-loop containing nucleoside triphosphate hydrolases"/>
    <property type="match status" value="1"/>
</dbReference>
<dbReference type="InParanoid" id="A0A0C3HA59"/>
<feature type="non-terminal residue" evidence="5">
    <location>
        <position position="1"/>
    </location>
</feature>
<accession>A0A0C3HA59</accession>
<evidence type="ECO:0000313" key="5">
    <source>
        <dbReference type="EMBL" id="KIM99246.1"/>
    </source>
</evidence>